<organism evidence="1 2">
    <name type="scientific">Pseudoalteromonas obscura</name>
    <dbReference type="NCBI Taxonomy" id="3048491"/>
    <lineage>
        <taxon>Bacteria</taxon>
        <taxon>Pseudomonadati</taxon>
        <taxon>Pseudomonadota</taxon>
        <taxon>Gammaproteobacteria</taxon>
        <taxon>Alteromonadales</taxon>
        <taxon>Pseudoalteromonadaceae</taxon>
        <taxon>Pseudoalteromonas</taxon>
    </lineage>
</organism>
<dbReference type="CDD" id="cd02518">
    <property type="entry name" value="GT2_SpsF"/>
    <property type="match status" value="1"/>
</dbReference>
<dbReference type="EMBL" id="JASJUT010000018">
    <property type="protein sequence ID" value="MDK2598444.1"/>
    <property type="molecule type" value="Genomic_DNA"/>
</dbReference>
<reference evidence="1 2" key="1">
    <citation type="submission" date="2023-05" db="EMBL/GenBank/DDBJ databases">
        <title>Pseudoalteromonas ardens sp. nov., Pseudoalteromonas obscura sp. nov., and Pseudoalteromonas umbrosa sp. nov., isolated from the coral Montipora capitata.</title>
        <authorList>
            <person name="Thomas E.M."/>
            <person name="Smith E.M."/>
            <person name="Papke E."/>
            <person name="Shlafstein M.D."/>
            <person name="Oline D.K."/>
            <person name="Videau P."/>
            <person name="Saw J.H."/>
            <person name="Strangman W.K."/>
            <person name="Ushijima B."/>
        </authorList>
    </citation>
    <scope>NUCLEOTIDE SEQUENCE [LARGE SCALE GENOMIC DNA]</scope>
    <source>
        <strain evidence="1 2">P94</strain>
    </source>
</reference>
<dbReference type="Gene3D" id="3.90.550.10">
    <property type="entry name" value="Spore Coat Polysaccharide Biosynthesis Protein SpsA, Chain A"/>
    <property type="match status" value="1"/>
</dbReference>
<protein>
    <submittedName>
        <fullName evidence="1">Glycosyltransferase family protein</fullName>
    </submittedName>
</protein>
<dbReference type="InterPro" id="IPR003329">
    <property type="entry name" value="Cytidylyl_trans"/>
</dbReference>
<keyword evidence="2" id="KW-1185">Reference proteome</keyword>
<dbReference type="Proteomes" id="UP001231915">
    <property type="component" value="Unassembled WGS sequence"/>
</dbReference>
<dbReference type="PANTHER" id="PTHR42866:SF1">
    <property type="entry name" value="SPORE COAT POLYSACCHARIDE BIOSYNTHESIS PROTEIN SPSF"/>
    <property type="match status" value="1"/>
</dbReference>
<dbReference type="SUPFAM" id="SSF53448">
    <property type="entry name" value="Nucleotide-diphospho-sugar transferases"/>
    <property type="match status" value="1"/>
</dbReference>
<sequence>MITTTSMENVQIIIQARMTSTRLAGKVLLPLCNSTVLQVMLQRLNEFKDHIVIATTNDGTEAPIVELCKQNKIKYYQGSTEDVLSRYYEAATQFGATDDTTIVRLTSDCPLIDPQLTRQVIEKHRQSQYDIVNLGPHSGYPRGLDCTAFSYQLLKKTHLLATSAPDREHVTLGMAKFCSISTYSFAEGESLDHWRLTLDEPDDYTAIKAIYAQFGDSLDFSYLELKKQLKEKPELTDINKHVSQKTV</sequence>
<comment type="caution">
    <text evidence="1">The sequence shown here is derived from an EMBL/GenBank/DDBJ whole genome shotgun (WGS) entry which is preliminary data.</text>
</comment>
<name>A0ABT7ETR0_9GAMM</name>
<dbReference type="Pfam" id="PF02348">
    <property type="entry name" value="CTP_transf_3"/>
    <property type="match status" value="1"/>
</dbReference>
<dbReference type="PANTHER" id="PTHR42866">
    <property type="entry name" value="3-DEOXY-MANNO-OCTULOSONATE CYTIDYLYLTRANSFERASE"/>
    <property type="match status" value="1"/>
</dbReference>
<proteinExistence type="predicted"/>
<gene>
    <name evidence="1" type="ORF">QNM18_25650</name>
</gene>
<evidence type="ECO:0000313" key="2">
    <source>
        <dbReference type="Proteomes" id="UP001231915"/>
    </source>
</evidence>
<accession>A0ABT7ETR0</accession>
<dbReference type="InterPro" id="IPR029044">
    <property type="entry name" value="Nucleotide-diphossugar_trans"/>
</dbReference>
<evidence type="ECO:0000313" key="1">
    <source>
        <dbReference type="EMBL" id="MDK2598444.1"/>
    </source>
</evidence>